<feature type="region of interest" description="Disordered" evidence="1">
    <location>
        <begin position="280"/>
        <end position="328"/>
    </location>
</feature>
<dbReference type="InParanoid" id="M1DXR9"/>
<feature type="compositionally biased region" description="Polar residues" evidence="1">
    <location>
        <begin position="244"/>
        <end position="257"/>
    </location>
</feature>
<sequence length="328" mass="35383">MSVKKYALKFIQLSKYAPTMVADLRGKMSRFLTGLSDLVEKECRTTMLLHDTDISCLMVYAQQIGESKLKETNREVKRARTGDGNFSNARSDGYGQPRTQERLSNQLFPNTHGYNQERVSNPKPQGGGNSEYLLLKPTCNKCGRKHYGRFLTDKDGCYGFGNAGHKIREFPILKEKGREPKQVCLSGPNSYAPKAKFEGQGPRQDPRLTQAAKALPLTTRAFMARGATRGGEAVAHQGCPKVGSPSQATSRPVVKTTTRGKARGVAFTLWGLFQGSIATGQGTMGTFKGRGALDGSSGSKGSGTTPRDHPKGPRGGSPPLAKQAAKAG</sequence>
<feature type="region of interest" description="Disordered" evidence="1">
    <location>
        <begin position="77"/>
        <end position="129"/>
    </location>
</feature>
<proteinExistence type="predicted"/>
<keyword evidence="3" id="KW-1185">Reference proteome</keyword>
<dbReference type="PANTHER" id="PTHR34482:SF57">
    <property type="entry name" value="RETROTRANSPOSON GAG DOMAIN-CONTAINING PROTEIN"/>
    <property type="match status" value="1"/>
</dbReference>
<dbReference type="Gramene" id="PGSC0003DMT400096128">
    <property type="protein sequence ID" value="PGSC0003DMT400096128"/>
    <property type="gene ID" value="PGSC0003DMG400045699"/>
</dbReference>
<organism evidence="2 3">
    <name type="scientific">Solanum tuberosum</name>
    <name type="common">Potato</name>
    <dbReference type="NCBI Taxonomy" id="4113"/>
    <lineage>
        <taxon>Eukaryota</taxon>
        <taxon>Viridiplantae</taxon>
        <taxon>Streptophyta</taxon>
        <taxon>Embryophyta</taxon>
        <taxon>Tracheophyta</taxon>
        <taxon>Spermatophyta</taxon>
        <taxon>Magnoliopsida</taxon>
        <taxon>eudicotyledons</taxon>
        <taxon>Gunneridae</taxon>
        <taxon>Pentapetalae</taxon>
        <taxon>asterids</taxon>
        <taxon>lamiids</taxon>
        <taxon>Solanales</taxon>
        <taxon>Solanaceae</taxon>
        <taxon>Solanoideae</taxon>
        <taxon>Solaneae</taxon>
        <taxon>Solanum</taxon>
    </lineage>
</organism>
<reference evidence="3" key="1">
    <citation type="journal article" date="2011" name="Nature">
        <title>Genome sequence and analysis of the tuber crop potato.</title>
        <authorList>
            <consortium name="The Potato Genome Sequencing Consortium"/>
        </authorList>
    </citation>
    <scope>NUCLEOTIDE SEQUENCE [LARGE SCALE GENOMIC DNA]</scope>
    <source>
        <strain evidence="3">cv. DM1-3 516 R44</strain>
    </source>
</reference>
<dbReference type="PANTHER" id="PTHR34482">
    <property type="entry name" value="DNA DAMAGE-INDUCIBLE PROTEIN 1-LIKE"/>
    <property type="match status" value="1"/>
</dbReference>
<evidence type="ECO:0000313" key="2">
    <source>
        <dbReference type="EnsemblPlants" id="PGSC0003DMT400096128"/>
    </source>
</evidence>
<dbReference type="PaxDb" id="4113-PGSC0003DMT400096128"/>
<accession>M1DXR9</accession>
<protein>
    <submittedName>
        <fullName evidence="2">Gag-pol polyprotein</fullName>
    </submittedName>
</protein>
<dbReference type="AlphaFoldDB" id="M1DXR9"/>
<evidence type="ECO:0000256" key="1">
    <source>
        <dbReference type="SAM" id="MobiDB-lite"/>
    </source>
</evidence>
<reference evidence="2" key="2">
    <citation type="submission" date="2015-06" db="UniProtKB">
        <authorList>
            <consortium name="EnsemblPlants"/>
        </authorList>
    </citation>
    <scope>IDENTIFICATION</scope>
    <source>
        <strain evidence="2">DM1-3 516 R44</strain>
    </source>
</reference>
<dbReference type="HOGENOM" id="CLU_848380_0_0_1"/>
<dbReference type="EnsemblPlants" id="PGSC0003DMT400096128">
    <property type="protein sequence ID" value="PGSC0003DMT400096128"/>
    <property type="gene ID" value="PGSC0003DMG400045699"/>
</dbReference>
<name>M1DXR9_SOLTU</name>
<evidence type="ECO:0000313" key="3">
    <source>
        <dbReference type="Proteomes" id="UP000011115"/>
    </source>
</evidence>
<dbReference type="Proteomes" id="UP000011115">
    <property type="component" value="Unassembled WGS sequence"/>
</dbReference>
<feature type="region of interest" description="Disordered" evidence="1">
    <location>
        <begin position="232"/>
        <end position="257"/>
    </location>
</feature>
<feature type="compositionally biased region" description="Polar residues" evidence="1">
    <location>
        <begin position="102"/>
        <end position="123"/>
    </location>
</feature>